<dbReference type="Proteomes" id="UP000239047">
    <property type="component" value="Unassembled WGS sequence"/>
</dbReference>
<sequence>MITITEYTVEKINDPFGILTGDRYEYTLEIDVPEDDELYTETGVAIRVIFRIEDGNESIVKYDLMDKATSQPMDFELEDDEFAQIEAFCRANMPEDL</sequence>
<dbReference type="RefSeq" id="WP_104059536.1">
    <property type="nucleotide sequence ID" value="NZ_PREZ01000008.1"/>
</dbReference>
<dbReference type="OrthoDB" id="2736409at2"/>
<evidence type="ECO:0000313" key="1">
    <source>
        <dbReference type="EMBL" id="PPA68920.1"/>
    </source>
</evidence>
<dbReference type="Pfam" id="PF20119">
    <property type="entry name" value="DUF6509"/>
    <property type="match status" value="1"/>
</dbReference>
<accession>A0A2S5G7G4</accession>
<gene>
    <name evidence="1" type="ORF">C4B60_18570</name>
</gene>
<dbReference type="InterPro" id="IPR045424">
    <property type="entry name" value="DUF6509"/>
</dbReference>
<proteinExistence type="predicted"/>
<dbReference type="AlphaFoldDB" id="A0A2S5G7G4"/>
<evidence type="ECO:0000313" key="2">
    <source>
        <dbReference type="Proteomes" id="UP000239047"/>
    </source>
</evidence>
<organism evidence="1 2">
    <name type="scientific">Jeotgalibacillus proteolyticus</name>
    <dbReference type="NCBI Taxonomy" id="2082395"/>
    <lineage>
        <taxon>Bacteria</taxon>
        <taxon>Bacillati</taxon>
        <taxon>Bacillota</taxon>
        <taxon>Bacilli</taxon>
        <taxon>Bacillales</taxon>
        <taxon>Caryophanaceae</taxon>
        <taxon>Jeotgalibacillus</taxon>
    </lineage>
</organism>
<dbReference type="EMBL" id="PREZ01000008">
    <property type="protein sequence ID" value="PPA68920.1"/>
    <property type="molecule type" value="Genomic_DNA"/>
</dbReference>
<keyword evidence="2" id="KW-1185">Reference proteome</keyword>
<comment type="caution">
    <text evidence="1">The sequence shown here is derived from an EMBL/GenBank/DDBJ whole genome shotgun (WGS) entry which is preliminary data.</text>
</comment>
<reference evidence="1 2" key="1">
    <citation type="submission" date="2018-02" db="EMBL/GenBank/DDBJ databases">
        <title>Jeotgalibacillus proteolyticum sp. nov. a protease producing bacterium isolated from ocean sediments of Laizhou Bay.</title>
        <authorList>
            <person name="Li Y."/>
        </authorList>
    </citation>
    <scope>NUCLEOTIDE SEQUENCE [LARGE SCALE GENOMIC DNA]</scope>
    <source>
        <strain evidence="1 2">22-7</strain>
    </source>
</reference>
<name>A0A2S5G7G4_9BACL</name>
<protein>
    <submittedName>
        <fullName evidence="1">Pullulanase</fullName>
    </submittedName>
</protein>